<evidence type="ECO:0000256" key="4">
    <source>
        <dbReference type="ARBA" id="ARBA00023002"/>
    </source>
</evidence>
<dbReference type="Gene3D" id="3.50.50.60">
    <property type="entry name" value="FAD/NAD(P)-binding domain"/>
    <property type="match status" value="1"/>
</dbReference>
<proteinExistence type="inferred from homology"/>
<evidence type="ECO:0000259" key="5">
    <source>
        <dbReference type="Pfam" id="PF01494"/>
    </source>
</evidence>
<protein>
    <recommendedName>
        <fullName evidence="5">FAD-binding domain-containing protein</fullName>
    </recommendedName>
</protein>
<dbReference type="GO" id="GO:0071949">
    <property type="term" value="F:FAD binding"/>
    <property type="evidence" value="ECO:0007669"/>
    <property type="project" value="InterPro"/>
</dbReference>
<name>A0AAD4D7H5_9FUNG</name>
<keyword evidence="2" id="KW-0285">Flavoprotein</keyword>
<dbReference type="InterPro" id="IPR036188">
    <property type="entry name" value="FAD/NAD-bd_sf"/>
</dbReference>
<evidence type="ECO:0000313" key="7">
    <source>
        <dbReference type="Proteomes" id="UP001194580"/>
    </source>
</evidence>
<dbReference type="Proteomes" id="UP001194580">
    <property type="component" value="Unassembled WGS sequence"/>
</dbReference>
<dbReference type="PRINTS" id="PR00420">
    <property type="entry name" value="RNGMNOXGNASE"/>
</dbReference>
<gene>
    <name evidence="6" type="ORF">BGZ95_000970</name>
</gene>
<dbReference type="InterPro" id="IPR002938">
    <property type="entry name" value="FAD-bd"/>
</dbReference>
<evidence type="ECO:0000313" key="6">
    <source>
        <dbReference type="EMBL" id="KAG0271228.1"/>
    </source>
</evidence>
<dbReference type="InterPro" id="IPR050562">
    <property type="entry name" value="FAD_mOase_fung"/>
</dbReference>
<sequence length="479" mass="53449">MTTPHEPLTPVRPHVLIVGAGLGGLMLGTLLEKANIPYTIFERATTVKPLGAAMSVGGQVMGVFRQLDIYDQYCEIAKPYTLNIAVKETGEKMLEMDYGIAEEICGYQNFIVPRPLFHNLLLNQVPPSKILYGKRVHAIDQDDEKVRIETTDGSTYEGDILVGADGAYSGVRQQLYEALMEEGKLPESDQEDLPFSCTCLVGQTEPLDLEVFYQLKDQNYPFVTTMCDDKPFMFTLYSTAQSTICWMVIRFHDVRSTKAAQERKYRRDDNSEWGPVAAQAMSDETKDIPITLGNGTMTLADIYNRTPKDRMSMVMLEEKLFQTWYHGRTVLLGDACHKLHPSGGQGAITAMHDAIALANLLYALPSNTTEAISKTFAEYHAERYPPAVAAFNGSQLLSEIRNKGLVGTMTLSLSFERYMLLWVWRVILVSVVKNRPFIGFLPKVEEKKGAEPASKSPSAQKARAMYKKRKGAATTVITP</sequence>
<organism evidence="6 7">
    <name type="scientific">Linnemannia exigua</name>
    <dbReference type="NCBI Taxonomy" id="604196"/>
    <lineage>
        <taxon>Eukaryota</taxon>
        <taxon>Fungi</taxon>
        <taxon>Fungi incertae sedis</taxon>
        <taxon>Mucoromycota</taxon>
        <taxon>Mortierellomycotina</taxon>
        <taxon>Mortierellomycetes</taxon>
        <taxon>Mortierellales</taxon>
        <taxon>Mortierellaceae</taxon>
        <taxon>Linnemannia</taxon>
    </lineage>
</organism>
<dbReference type="PANTHER" id="PTHR47356:SF2">
    <property type="entry name" value="FAD-BINDING DOMAIN-CONTAINING PROTEIN-RELATED"/>
    <property type="match status" value="1"/>
</dbReference>
<comment type="caution">
    <text evidence="6">The sequence shown here is derived from an EMBL/GenBank/DDBJ whole genome shotgun (WGS) entry which is preliminary data.</text>
</comment>
<dbReference type="PANTHER" id="PTHR47356">
    <property type="entry name" value="FAD-DEPENDENT MONOOXYGENASE ASQG-RELATED"/>
    <property type="match status" value="1"/>
</dbReference>
<dbReference type="AlphaFoldDB" id="A0AAD4D7H5"/>
<evidence type="ECO:0000256" key="1">
    <source>
        <dbReference type="ARBA" id="ARBA00007992"/>
    </source>
</evidence>
<keyword evidence="3" id="KW-0274">FAD</keyword>
<feature type="domain" description="FAD-binding" evidence="5">
    <location>
        <begin position="14"/>
        <end position="390"/>
    </location>
</feature>
<dbReference type="GO" id="GO:0004497">
    <property type="term" value="F:monooxygenase activity"/>
    <property type="evidence" value="ECO:0007669"/>
    <property type="project" value="InterPro"/>
</dbReference>
<evidence type="ECO:0000256" key="3">
    <source>
        <dbReference type="ARBA" id="ARBA00022827"/>
    </source>
</evidence>
<keyword evidence="7" id="KW-1185">Reference proteome</keyword>
<comment type="similarity">
    <text evidence="1">Belongs to the paxM FAD-dependent monooxygenase family.</text>
</comment>
<dbReference type="SUPFAM" id="SSF51905">
    <property type="entry name" value="FAD/NAD(P)-binding domain"/>
    <property type="match status" value="1"/>
</dbReference>
<dbReference type="EMBL" id="JAAAIL010001195">
    <property type="protein sequence ID" value="KAG0271228.1"/>
    <property type="molecule type" value="Genomic_DNA"/>
</dbReference>
<accession>A0AAD4D7H5</accession>
<dbReference type="Pfam" id="PF01494">
    <property type="entry name" value="FAD_binding_3"/>
    <property type="match status" value="1"/>
</dbReference>
<evidence type="ECO:0000256" key="2">
    <source>
        <dbReference type="ARBA" id="ARBA00022630"/>
    </source>
</evidence>
<keyword evidence="4" id="KW-0560">Oxidoreductase</keyword>
<reference evidence="6" key="1">
    <citation type="journal article" date="2020" name="Fungal Divers.">
        <title>Resolving the Mortierellaceae phylogeny through synthesis of multi-gene phylogenetics and phylogenomics.</title>
        <authorList>
            <person name="Vandepol N."/>
            <person name="Liber J."/>
            <person name="Desiro A."/>
            <person name="Na H."/>
            <person name="Kennedy M."/>
            <person name="Barry K."/>
            <person name="Grigoriev I.V."/>
            <person name="Miller A.N."/>
            <person name="O'Donnell K."/>
            <person name="Stajich J.E."/>
            <person name="Bonito G."/>
        </authorList>
    </citation>
    <scope>NUCLEOTIDE SEQUENCE</scope>
    <source>
        <strain evidence="6">NRRL 28262</strain>
    </source>
</reference>